<dbReference type="EMBL" id="CP039345">
    <property type="protein sequence ID" value="QCD78052.1"/>
    <property type="molecule type" value="Genomic_DNA"/>
</dbReference>
<evidence type="ECO:0000313" key="2">
    <source>
        <dbReference type="Proteomes" id="UP000501690"/>
    </source>
</evidence>
<reference evidence="1 2" key="1">
    <citation type="submission" date="2019-04" db="EMBL/GenBank/DDBJ databases">
        <title>An improved genome assembly and genetic linkage map for asparagus bean, Vigna unguiculata ssp. sesquipedialis.</title>
        <authorList>
            <person name="Xia Q."/>
            <person name="Zhang R."/>
            <person name="Dong Y."/>
        </authorList>
    </citation>
    <scope>NUCLEOTIDE SEQUENCE [LARGE SCALE GENOMIC DNA]</scope>
    <source>
        <tissue evidence="1">Leaf</tissue>
    </source>
</reference>
<proteinExistence type="predicted"/>
<dbReference type="AlphaFoldDB" id="A0A4D6KKS6"/>
<gene>
    <name evidence="1" type="ORF">DEO72_LG1g1681</name>
</gene>
<keyword evidence="1" id="KW-0378">Hydrolase</keyword>
<dbReference type="PANTHER" id="PTHR45979:SF35">
    <property type="entry name" value="NUCLEOTIDYLTRANSFERASE"/>
    <property type="match status" value="1"/>
</dbReference>
<dbReference type="PANTHER" id="PTHR45979">
    <property type="entry name" value="PAP/OAS1 SUBSTRATE-BINDING DOMAIN SUPERFAMILY"/>
    <property type="match status" value="1"/>
</dbReference>
<dbReference type="GO" id="GO:0016787">
    <property type="term" value="F:hydrolase activity"/>
    <property type="evidence" value="ECO:0007669"/>
    <property type="project" value="UniProtKB-KW"/>
</dbReference>
<dbReference type="Proteomes" id="UP000501690">
    <property type="component" value="Linkage Group LG1"/>
</dbReference>
<accession>A0A4D6KKS6</accession>
<evidence type="ECO:0000313" key="1">
    <source>
        <dbReference type="EMBL" id="QCD78052.1"/>
    </source>
</evidence>
<sequence>MTLVGNKVDLQEKREVAVQDGIEYTEKNGFSVPLKTYLPDGDIDLTALNCHNIEDGLVFDVRVVLHGEKINEAAEYEVKDVIFIDAEMLLPYSAHIPS</sequence>
<organism evidence="1 2">
    <name type="scientific">Vigna unguiculata</name>
    <name type="common">Cowpea</name>
    <dbReference type="NCBI Taxonomy" id="3917"/>
    <lineage>
        <taxon>Eukaryota</taxon>
        <taxon>Viridiplantae</taxon>
        <taxon>Streptophyta</taxon>
        <taxon>Embryophyta</taxon>
        <taxon>Tracheophyta</taxon>
        <taxon>Spermatophyta</taxon>
        <taxon>Magnoliopsida</taxon>
        <taxon>eudicotyledons</taxon>
        <taxon>Gunneridae</taxon>
        <taxon>Pentapetalae</taxon>
        <taxon>rosids</taxon>
        <taxon>fabids</taxon>
        <taxon>Fabales</taxon>
        <taxon>Fabaceae</taxon>
        <taxon>Papilionoideae</taxon>
        <taxon>50 kb inversion clade</taxon>
        <taxon>NPAAA clade</taxon>
        <taxon>indigoferoid/millettioid clade</taxon>
        <taxon>Phaseoleae</taxon>
        <taxon>Vigna</taxon>
    </lineage>
</organism>
<name>A0A4D6KKS6_VIGUN</name>
<protein>
    <submittedName>
        <fullName evidence="1">P-loop containing nucleoside triphosphate hydrolase</fullName>
    </submittedName>
</protein>
<keyword evidence="2" id="KW-1185">Reference proteome</keyword>
<dbReference type="InterPro" id="IPR058921">
    <property type="entry name" value="PAP/OAS1-rel"/>
</dbReference>